<proteinExistence type="predicted"/>
<feature type="signal peptide" evidence="1">
    <location>
        <begin position="1"/>
        <end position="18"/>
    </location>
</feature>
<dbReference type="InterPro" id="IPR011652">
    <property type="entry name" value="MORN_2"/>
</dbReference>
<dbReference type="PANTHER" id="PTHR46820:SF1">
    <property type="entry name" value="HISTONE-LYSINE N-METHYLTRANSFERASE SETD7"/>
    <property type="match status" value="1"/>
</dbReference>
<evidence type="ECO:0000256" key="1">
    <source>
        <dbReference type="SAM" id="SignalP"/>
    </source>
</evidence>
<dbReference type="PANTHER" id="PTHR46820">
    <property type="entry name" value="HISTONE-LYSINE N-METHYLTRANSFERASE SETD7"/>
    <property type="match status" value="1"/>
</dbReference>
<gene>
    <name evidence="2" type="ORF">ES676_00590</name>
</gene>
<keyword evidence="3" id="KW-1185">Reference proteome</keyword>
<reference evidence="2 3" key="1">
    <citation type="submission" date="2019-08" db="EMBL/GenBank/DDBJ databases">
        <title>Genomes of Antarctic Bizionia species.</title>
        <authorList>
            <person name="Bowman J.P."/>
        </authorList>
    </citation>
    <scope>NUCLEOTIDE SEQUENCE [LARGE SCALE GENOMIC DNA]</scope>
    <source>
        <strain evidence="2 3">HFD</strain>
    </source>
</reference>
<dbReference type="Pfam" id="PF07661">
    <property type="entry name" value="MORN_2"/>
    <property type="match status" value="3"/>
</dbReference>
<dbReference type="GO" id="GO:0003682">
    <property type="term" value="F:chromatin binding"/>
    <property type="evidence" value="ECO:0007669"/>
    <property type="project" value="TreeGrafter"/>
</dbReference>
<dbReference type="GO" id="GO:0005694">
    <property type="term" value="C:chromosome"/>
    <property type="evidence" value="ECO:0007669"/>
    <property type="project" value="TreeGrafter"/>
</dbReference>
<dbReference type="Proteomes" id="UP000323324">
    <property type="component" value="Unassembled WGS sequence"/>
</dbReference>
<name>A0A8H2LGM9_9FLAO</name>
<accession>A0A8H2LGM9</accession>
<comment type="caution">
    <text evidence="2">The sequence shown here is derived from an EMBL/GenBank/DDBJ whole genome shotgun (WGS) entry which is preliminary data.</text>
</comment>
<protein>
    <submittedName>
        <fullName evidence="2">Toxin-antitoxin system YwqK family antitoxin</fullName>
    </submittedName>
</protein>
<sequence>MKTIFILIFCFFSVFVSAQEINQFDNQGARHGKWTKNYEGSDILRYEGEFNYGKELGTFKFYKNVDGKAVLSVTREFNPNNDVVQVTFYDGNKNIVSKGAMKNKIQIGKWVYFHNNGGEVMMEEVYNDDGEIEGEKKTYYKTGGIAEQALFKGGVLNGVSQWFSDKGILIRLFNYTNGALDGPSKSYDSKGNVTMEGVYRNDLKHGIWKYYENGKLVKEKDFTKRSQNPYKSKQK</sequence>
<dbReference type="EMBL" id="VSKM01000001">
    <property type="protein sequence ID" value="TYB80199.1"/>
    <property type="molecule type" value="Genomic_DNA"/>
</dbReference>
<dbReference type="GO" id="GO:0070828">
    <property type="term" value="P:heterochromatin organization"/>
    <property type="evidence" value="ECO:0007669"/>
    <property type="project" value="TreeGrafter"/>
</dbReference>
<evidence type="ECO:0000313" key="3">
    <source>
        <dbReference type="Proteomes" id="UP000323324"/>
    </source>
</evidence>
<dbReference type="SUPFAM" id="SSF82185">
    <property type="entry name" value="Histone H3 K4-specific methyltransferase SET7/9 N-terminal domain"/>
    <property type="match status" value="1"/>
</dbReference>
<organism evidence="2 3">
    <name type="scientific">Bizionia saleffrena</name>
    <dbReference type="NCBI Taxonomy" id="291189"/>
    <lineage>
        <taxon>Bacteria</taxon>
        <taxon>Pseudomonadati</taxon>
        <taxon>Bacteroidota</taxon>
        <taxon>Flavobacteriia</taxon>
        <taxon>Flavobacteriales</taxon>
        <taxon>Flavobacteriaceae</taxon>
        <taxon>Bizionia</taxon>
    </lineage>
</organism>
<dbReference type="AlphaFoldDB" id="A0A8H2LGM9"/>
<dbReference type="Gene3D" id="3.90.930.1">
    <property type="match status" value="1"/>
</dbReference>
<feature type="chain" id="PRO_5034651616" evidence="1">
    <location>
        <begin position="19"/>
        <end position="235"/>
    </location>
</feature>
<dbReference type="RefSeq" id="WP_148368090.1">
    <property type="nucleotide sequence ID" value="NZ_VSKM01000001.1"/>
</dbReference>
<keyword evidence="1" id="KW-0732">Signal</keyword>
<evidence type="ECO:0000313" key="2">
    <source>
        <dbReference type="EMBL" id="TYB80199.1"/>
    </source>
</evidence>